<proteinExistence type="predicted"/>
<keyword evidence="3" id="KW-1185">Reference proteome</keyword>
<evidence type="ECO:0000313" key="2">
    <source>
        <dbReference type="EMBL" id="KIA94887.1"/>
    </source>
</evidence>
<feature type="chain" id="PRO_5002145146" description="Lipoprotein" evidence="1">
    <location>
        <begin position="20"/>
        <end position="328"/>
    </location>
</feature>
<dbReference type="EMBL" id="JSYN01000007">
    <property type="protein sequence ID" value="KIA94887.1"/>
    <property type="molecule type" value="Genomic_DNA"/>
</dbReference>
<evidence type="ECO:0000256" key="1">
    <source>
        <dbReference type="SAM" id="SignalP"/>
    </source>
</evidence>
<reference evidence="2 3" key="1">
    <citation type="submission" date="2014-10" db="EMBL/GenBank/DDBJ databases">
        <title>Pedobacter Kyungheensis.</title>
        <authorList>
            <person name="Anderson B.M."/>
            <person name="Newman J.D."/>
        </authorList>
    </citation>
    <scope>NUCLEOTIDE SEQUENCE [LARGE SCALE GENOMIC DNA]</scope>
    <source>
        <strain evidence="2 3">KACC 16221</strain>
    </source>
</reference>
<evidence type="ECO:0000313" key="3">
    <source>
        <dbReference type="Proteomes" id="UP000031246"/>
    </source>
</evidence>
<name>A0A0C1FPG4_9SPHI</name>
<gene>
    <name evidence="2" type="ORF">OC25_08080</name>
</gene>
<dbReference type="RefSeq" id="WP_039474072.1">
    <property type="nucleotide sequence ID" value="NZ_JSYN01000007.1"/>
</dbReference>
<accession>A0A0C1FPG4</accession>
<organism evidence="2 3">
    <name type="scientific">Pedobacter kyungheensis</name>
    <dbReference type="NCBI Taxonomy" id="1069985"/>
    <lineage>
        <taxon>Bacteria</taxon>
        <taxon>Pseudomonadati</taxon>
        <taxon>Bacteroidota</taxon>
        <taxon>Sphingobacteriia</taxon>
        <taxon>Sphingobacteriales</taxon>
        <taxon>Sphingobacteriaceae</taxon>
        <taxon>Pedobacter</taxon>
    </lineage>
</organism>
<feature type="signal peptide" evidence="1">
    <location>
        <begin position="1"/>
        <end position="19"/>
    </location>
</feature>
<dbReference type="OrthoDB" id="740389at2"/>
<comment type="caution">
    <text evidence="2">The sequence shown here is derived from an EMBL/GenBank/DDBJ whole genome shotgun (WGS) entry which is preliminary data.</text>
</comment>
<sequence>MKKLLSLLVLLFCVYTANAQSHISKSEYARYNCKFAPKGSNNAEGKLMCPACAKEREDARKKKIADDKAAYEAGKIRNAQLRAESIANLKKLNKETAERNKVTEVYVTMGKTKGVAPEKKAETPVKKAPAKPTKDVLFFADYPGSMSMSGNRLNYFLNENGDTVLKSKDYYSTFGAFSDNKNNFPKNMGIVVFNEENTLTNGKTRKIADIVDLKGKRLFNDNSISTIFHLKDDYFVIGRSKDFGEDSSWGYNYRRIQEVDIYNTKTKKTITLDKDRRNVEIYVAFDHRKLEDQGLKPMLMRRYSNYDEDVYCLNDAGEMIVKKFASGR</sequence>
<evidence type="ECO:0008006" key="4">
    <source>
        <dbReference type="Google" id="ProtNLM"/>
    </source>
</evidence>
<protein>
    <recommendedName>
        <fullName evidence="4">Lipoprotein</fullName>
    </recommendedName>
</protein>
<dbReference type="Proteomes" id="UP000031246">
    <property type="component" value="Unassembled WGS sequence"/>
</dbReference>
<dbReference type="AlphaFoldDB" id="A0A0C1FPG4"/>
<keyword evidence="1" id="KW-0732">Signal</keyword>